<dbReference type="CDD" id="cd04322">
    <property type="entry name" value="LysRS_N"/>
    <property type="match status" value="1"/>
</dbReference>
<comment type="subunit">
    <text evidence="3">Homodimer.</text>
</comment>
<evidence type="ECO:0000256" key="12">
    <source>
        <dbReference type="SAM" id="MobiDB-lite"/>
    </source>
</evidence>
<dbReference type="InterPro" id="IPR006195">
    <property type="entry name" value="aa-tRNA-synth_II"/>
</dbReference>
<evidence type="ECO:0000256" key="11">
    <source>
        <dbReference type="RuleBase" id="RU003748"/>
    </source>
</evidence>
<dbReference type="InterPro" id="IPR045864">
    <property type="entry name" value="aa-tRNA-synth_II/BPL/LPL"/>
</dbReference>
<dbReference type="Proteomes" id="UP001150538">
    <property type="component" value="Unassembled WGS sequence"/>
</dbReference>
<evidence type="ECO:0000256" key="5">
    <source>
        <dbReference type="ARBA" id="ARBA00022598"/>
    </source>
</evidence>
<dbReference type="InterPro" id="IPR004365">
    <property type="entry name" value="NA-bd_OB_tRNA"/>
</dbReference>
<dbReference type="NCBIfam" id="TIGR00499">
    <property type="entry name" value="lysS_bact"/>
    <property type="match status" value="1"/>
</dbReference>
<sequence length="559" mass="62671">MMMPILTPTVSISTTAALNDTSDVSDSPPANKTGGKDDSSSMPSKHIRQSYFKSHNIDLYPRYVHPDPSIAPLSEIGDLVDTWDTRLQNGEKNDGSATVLTTIHGRVTHKREASKKLIFYGVTQNGRSIQVVSSKARYTGPIDEFIVLNKGIRAGDIISATGFIGKTNTGELSVFVSSDLKILSPCYHDIPFKSGLREPERRFRHRHLDLIVNKKSVSNILVRSKVLKGIRQFLDTRGFVEVETPILSTEVGGANAKPFITRSNAFGADLDMYLRIAPELFLKKLVIGGIEKVYEIGKQFRNEGVDTDHNPEFTTCEFYQAYTNLDGLISMTENLLHELTTTIRGTDEVQVIQKNGDRVKVSFKPPFNRVYVIPALEEHMGTKLPDLDEPDSVDQLLSLCRELSIPFPSEPHNIPRIMDHLISTFIEPRCIQPTFILNHPTVMSPLAKAINKEKTISGRFELFVNGKEIVNAYEELNDPDDQRERFQRQNIDRLGGDQEVPQPDLEFCDALEYGLPPTSGWGMGIDRVVALLSEVSHLRETIAFPVMRPQNLKKPQEDS</sequence>
<organism evidence="14 15">
    <name type="scientific">Mycoemilia scoparia</name>
    <dbReference type="NCBI Taxonomy" id="417184"/>
    <lineage>
        <taxon>Eukaryota</taxon>
        <taxon>Fungi</taxon>
        <taxon>Fungi incertae sedis</taxon>
        <taxon>Zoopagomycota</taxon>
        <taxon>Kickxellomycotina</taxon>
        <taxon>Kickxellomycetes</taxon>
        <taxon>Kickxellales</taxon>
        <taxon>Kickxellaceae</taxon>
        <taxon>Mycoemilia</taxon>
    </lineage>
</organism>
<keyword evidence="4" id="KW-0963">Cytoplasm</keyword>
<dbReference type="SUPFAM" id="SSF50249">
    <property type="entry name" value="Nucleic acid-binding proteins"/>
    <property type="match status" value="1"/>
</dbReference>
<name>A0A9W8DST5_9FUNG</name>
<evidence type="ECO:0000256" key="6">
    <source>
        <dbReference type="ARBA" id="ARBA00022741"/>
    </source>
</evidence>
<accession>A0A9W8DST5</accession>
<dbReference type="PANTHER" id="PTHR42918">
    <property type="entry name" value="LYSYL-TRNA SYNTHETASE"/>
    <property type="match status" value="1"/>
</dbReference>
<gene>
    <name evidence="14" type="ORF">H4219_000735</name>
</gene>
<evidence type="ECO:0000256" key="2">
    <source>
        <dbReference type="ARBA" id="ARBA00008226"/>
    </source>
</evidence>
<dbReference type="InterPro" id="IPR002313">
    <property type="entry name" value="Lys-tRNA-ligase_II"/>
</dbReference>
<evidence type="ECO:0000256" key="9">
    <source>
        <dbReference type="ARBA" id="ARBA00023146"/>
    </source>
</evidence>
<keyword evidence="6" id="KW-0547">Nucleotide-binding</keyword>
<comment type="caution">
    <text evidence="14">The sequence shown here is derived from an EMBL/GenBank/DDBJ whole genome shotgun (WGS) entry which is preliminary data.</text>
</comment>
<dbReference type="OrthoDB" id="21243at2759"/>
<dbReference type="PRINTS" id="PR00982">
    <property type="entry name" value="TRNASYNTHLYS"/>
</dbReference>
<evidence type="ECO:0000313" key="15">
    <source>
        <dbReference type="Proteomes" id="UP001150538"/>
    </source>
</evidence>
<evidence type="ECO:0000256" key="4">
    <source>
        <dbReference type="ARBA" id="ARBA00022490"/>
    </source>
</evidence>
<comment type="similarity">
    <text evidence="2">Belongs to the class-II aminoacyl-tRNA synthetase family.</text>
</comment>
<proteinExistence type="inferred from homology"/>
<dbReference type="Gene3D" id="2.40.50.140">
    <property type="entry name" value="Nucleic acid-binding proteins"/>
    <property type="match status" value="1"/>
</dbReference>
<dbReference type="GO" id="GO:0005524">
    <property type="term" value="F:ATP binding"/>
    <property type="evidence" value="ECO:0007669"/>
    <property type="project" value="UniProtKB-KW"/>
</dbReference>
<evidence type="ECO:0000256" key="3">
    <source>
        <dbReference type="ARBA" id="ARBA00011738"/>
    </source>
</evidence>
<comment type="subcellular location">
    <subcellularLocation>
        <location evidence="1">Cytoplasm</location>
    </subcellularLocation>
</comment>
<dbReference type="Pfam" id="PF01336">
    <property type="entry name" value="tRNA_anti-codon"/>
    <property type="match status" value="1"/>
</dbReference>
<dbReference type="GO" id="GO:0000049">
    <property type="term" value="F:tRNA binding"/>
    <property type="evidence" value="ECO:0007669"/>
    <property type="project" value="TreeGrafter"/>
</dbReference>
<keyword evidence="9" id="KW-0030">Aminoacyl-tRNA synthetase</keyword>
<dbReference type="GO" id="GO:0004824">
    <property type="term" value="F:lysine-tRNA ligase activity"/>
    <property type="evidence" value="ECO:0007669"/>
    <property type="project" value="UniProtKB-EC"/>
</dbReference>
<evidence type="ECO:0000313" key="14">
    <source>
        <dbReference type="EMBL" id="KAJ1921418.1"/>
    </source>
</evidence>
<dbReference type="AlphaFoldDB" id="A0A9W8DST5"/>
<dbReference type="InterPro" id="IPR018149">
    <property type="entry name" value="Lys-tRNA-synth_II_C"/>
</dbReference>
<dbReference type="FunFam" id="3.30.930.10:FF:000238">
    <property type="entry name" value="Lysine--tRNA ligase"/>
    <property type="match status" value="1"/>
</dbReference>
<dbReference type="PROSITE" id="PS50862">
    <property type="entry name" value="AA_TRNA_LIGASE_II"/>
    <property type="match status" value="1"/>
</dbReference>
<dbReference type="EMBL" id="JANBPU010000005">
    <property type="protein sequence ID" value="KAJ1921418.1"/>
    <property type="molecule type" value="Genomic_DNA"/>
</dbReference>
<dbReference type="Pfam" id="PF00152">
    <property type="entry name" value="tRNA-synt_2"/>
    <property type="match status" value="1"/>
</dbReference>
<reference evidence="14" key="1">
    <citation type="submission" date="2022-07" db="EMBL/GenBank/DDBJ databases">
        <title>Phylogenomic reconstructions and comparative analyses of Kickxellomycotina fungi.</title>
        <authorList>
            <person name="Reynolds N.K."/>
            <person name="Stajich J.E."/>
            <person name="Barry K."/>
            <person name="Grigoriev I.V."/>
            <person name="Crous P."/>
            <person name="Smith M.E."/>
        </authorList>
    </citation>
    <scope>NUCLEOTIDE SEQUENCE</scope>
    <source>
        <strain evidence="14">NBRC 100468</strain>
    </source>
</reference>
<keyword evidence="8" id="KW-0648">Protein biosynthesis</keyword>
<evidence type="ECO:0000256" key="8">
    <source>
        <dbReference type="ARBA" id="ARBA00022917"/>
    </source>
</evidence>
<protein>
    <recommendedName>
        <fullName evidence="11">Lysine--tRNA ligase</fullName>
        <ecNumber evidence="11">6.1.1.6</ecNumber>
    </recommendedName>
    <alternativeName>
        <fullName evidence="11">Lysyl-tRNA synthetase</fullName>
    </alternativeName>
</protein>
<dbReference type="GO" id="GO:0005829">
    <property type="term" value="C:cytosol"/>
    <property type="evidence" value="ECO:0007669"/>
    <property type="project" value="TreeGrafter"/>
</dbReference>
<dbReference type="EC" id="6.1.1.6" evidence="11"/>
<dbReference type="InterPro" id="IPR044136">
    <property type="entry name" value="Lys-tRNA-ligase_II_N"/>
</dbReference>
<dbReference type="PANTHER" id="PTHR42918:SF5">
    <property type="entry name" value="LYSINE--TRNA LIGASE, MITOCHONDRIAL"/>
    <property type="match status" value="1"/>
</dbReference>
<evidence type="ECO:0000259" key="13">
    <source>
        <dbReference type="PROSITE" id="PS50862"/>
    </source>
</evidence>
<evidence type="ECO:0000256" key="10">
    <source>
        <dbReference type="ARBA" id="ARBA00048573"/>
    </source>
</evidence>
<keyword evidence="5" id="KW-0436">Ligase</keyword>
<feature type="region of interest" description="Disordered" evidence="12">
    <location>
        <begin position="18"/>
        <end position="45"/>
    </location>
</feature>
<feature type="domain" description="Aminoacyl-transfer RNA synthetases class-II family profile" evidence="13">
    <location>
        <begin position="222"/>
        <end position="549"/>
    </location>
</feature>
<dbReference type="InterPro" id="IPR004364">
    <property type="entry name" value="Aa-tRNA-synt_II"/>
</dbReference>
<comment type="catalytic activity">
    <reaction evidence="10 11">
        <text>tRNA(Lys) + L-lysine + ATP = L-lysyl-tRNA(Lys) + AMP + diphosphate</text>
        <dbReference type="Rhea" id="RHEA:20792"/>
        <dbReference type="Rhea" id="RHEA-COMP:9696"/>
        <dbReference type="Rhea" id="RHEA-COMP:9697"/>
        <dbReference type="ChEBI" id="CHEBI:30616"/>
        <dbReference type="ChEBI" id="CHEBI:32551"/>
        <dbReference type="ChEBI" id="CHEBI:33019"/>
        <dbReference type="ChEBI" id="CHEBI:78442"/>
        <dbReference type="ChEBI" id="CHEBI:78529"/>
        <dbReference type="ChEBI" id="CHEBI:456215"/>
        <dbReference type="EC" id="6.1.1.6"/>
    </reaction>
</comment>
<dbReference type="GO" id="GO:0006430">
    <property type="term" value="P:lysyl-tRNA aminoacylation"/>
    <property type="evidence" value="ECO:0007669"/>
    <property type="project" value="InterPro"/>
</dbReference>
<dbReference type="Gene3D" id="3.30.930.10">
    <property type="entry name" value="Bira Bifunctional Protein, Domain 2"/>
    <property type="match status" value="1"/>
</dbReference>
<keyword evidence="15" id="KW-1185">Reference proteome</keyword>
<dbReference type="InterPro" id="IPR012340">
    <property type="entry name" value="NA-bd_OB-fold"/>
</dbReference>
<evidence type="ECO:0000256" key="7">
    <source>
        <dbReference type="ARBA" id="ARBA00022840"/>
    </source>
</evidence>
<keyword evidence="7" id="KW-0067">ATP-binding</keyword>
<evidence type="ECO:0000256" key="1">
    <source>
        <dbReference type="ARBA" id="ARBA00004496"/>
    </source>
</evidence>
<dbReference type="SUPFAM" id="SSF55681">
    <property type="entry name" value="Class II aaRS and biotin synthetases"/>
    <property type="match status" value="1"/>
</dbReference>
<feature type="compositionally biased region" description="Polar residues" evidence="12">
    <location>
        <begin position="18"/>
        <end position="30"/>
    </location>
</feature>